<reference evidence="2" key="1">
    <citation type="journal article" date="2011" name="Nat. Genet.">
        <title>The Arabidopsis lyrata genome sequence and the basis of rapid genome size change.</title>
        <authorList>
            <person name="Hu T.T."/>
            <person name="Pattyn P."/>
            <person name="Bakker E.G."/>
            <person name="Cao J."/>
            <person name="Cheng J.-F."/>
            <person name="Clark R.M."/>
            <person name="Fahlgren N."/>
            <person name="Fawcett J.A."/>
            <person name="Grimwood J."/>
            <person name="Gundlach H."/>
            <person name="Haberer G."/>
            <person name="Hollister J.D."/>
            <person name="Ossowski S."/>
            <person name="Ottilar R.P."/>
            <person name="Salamov A.A."/>
            <person name="Schneeberger K."/>
            <person name="Spannagl M."/>
            <person name="Wang X."/>
            <person name="Yang L."/>
            <person name="Nasrallah M.E."/>
            <person name="Bergelson J."/>
            <person name="Carrington J.C."/>
            <person name="Gaut B.S."/>
            <person name="Schmutz J."/>
            <person name="Mayer K.F.X."/>
            <person name="Van de Peer Y."/>
            <person name="Grigoriev I.V."/>
            <person name="Nordborg M."/>
            <person name="Weigel D."/>
            <person name="Guo Y.-L."/>
        </authorList>
    </citation>
    <scope>NUCLEOTIDE SEQUENCE [LARGE SCALE GENOMIC DNA]</scope>
    <source>
        <strain evidence="2">cv. MN47</strain>
    </source>
</reference>
<keyword evidence="2" id="KW-1185">Reference proteome</keyword>
<organism evidence="2">
    <name type="scientific">Arabidopsis lyrata subsp. lyrata</name>
    <name type="common">Lyre-leaved rock-cress</name>
    <dbReference type="NCBI Taxonomy" id="81972"/>
    <lineage>
        <taxon>Eukaryota</taxon>
        <taxon>Viridiplantae</taxon>
        <taxon>Streptophyta</taxon>
        <taxon>Embryophyta</taxon>
        <taxon>Tracheophyta</taxon>
        <taxon>Spermatophyta</taxon>
        <taxon>Magnoliopsida</taxon>
        <taxon>eudicotyledons</taxon>
        <taxon>Gunneridae</taxon>
        <taxon>Pentapetalae</taxon>
        <taxon>rosids</taxon>
        <taxon>malvids</taxon>
        <taxon>Brassicales</taxon>
        <taxon>Brassicaceae</taxon>
        <taxon>Camelineae</taxon>
        <taxon>Arabidopsis</taxon>
    </lineage>
</organism>
<feature type="non-terminal residue" evidence="1">
    <location>
        <position position="1"/>
    </location>
</feature>
<accession>D7MF19</accession>
<sequence length="80" mass="9461">VVRIRLFITKVTGKRKSQLRIPSFVVKDYNLRFNNSIILIDSIGKLKRKAAKWRDNRISIKSFGSIINRNYAQTYLQDLY</sequence>
<dbReference type="Proteomes" id="UP000008694">
    <property type="component" value="Unassembled WGS sequence"/>
</dbReference>
<proteinExistence type="predicted"/>
<dbReference type="EMBL" id="GL348719">
    <property type="protein sequence ID" value="EFH43380.1"/>
    <property type="molecule type" value="Genomic_DNA"/>
</dbReference>
<name>D7MF19_ARALL</name>
<protein>
    <submittedName>
        <fullName evidence="1">Predicted protein</fullName>
    </submittedName>
</protein>
<dbReference type="AlphaFoldDB" id="D7MF19"/>
<evidence type="ECO:0000313" key="1">
    <source>
        <dbReference type="EMBL" id="EFH43380.1"/>
    </source>
</evidence>
<dbReference type="HOGENOM" id="CLU_2597076_0_0_1"/>
<evidence type="ECO:0000313" key="2">
    <source>
        <dbReference type="Proteomes" id="UP000008694"/>
    </source>
</evidence>
<gene>
    <name evidence="1" type="ORF">ARALYDRAFT_656561</name>
</gene>
<dbReference type="Gramene" id="Al_scaffold_0007_616">
    <property type="protein sequence ID" value="Al_scaffold_0007_616"/>
    <property type="gene ID" value="Al_scaffold_0007_616"/>
</dbReference>